<dbReference type="Gene3D" id="1.10.1040.10">
    <property type="entry name" value="N-(1-d-carboxylethyl)-l-norvaline Dehydrogenase, domain 2"/>
    <property type="match status" value="1"/>
</dbReference>
<comment type="catalytic activity">
    <reaction evidence="6">
        <text>D-mannitol 1-phosphate + NAD(+) = beta-D-fructose 6-phosphate + NADH + H(+)</text>
        <dbReference type="Rhea" id="RHEA:19661"/>
        <dbReference type="ChEBI" id="CHEBI:15378"/>
        <dbReference type="ChEBI" id="CHEBI:57540"/>
        <dbReference type="ChEBI" id="CHEBI:57634"/>
        <dbReference type="ChEBI" id="CHEBI:57945"/>
        <dbReference type="ChEBI" id="CHEBI:61381"/>
        <dbReference type="EC" id="1.1.1.17"/>
    </reaction>
</comment>
<dbReference type="PANTHER" id="PTHR43362:SF1">
    <property type="entry name" value="MANNITOL DEHYDROGENASE 2-RELATED"/>
    <property type="match status" value="1"/>
</dbReference>
<dbReference type="GO" id="GO:0008926">
    <property type="term" value="F:mannitol-1-phosphate 5-dehydrogenase activity"/>
    <property type="evidence" value="ECO:0007669"/>
    <property type="project" value="UniProtKB-EC"/>
</dbReference>
<dbReference type="PANTHER" id="PTHR43362">
    <property type="entry name" value="MANNITOL DEHYDROGENASE DSF1-RELATED"/>
    <property type="match status" value="1"/>
</dbReference>
<proteinExistence type="inferred from homology"/>
<dbReference type="InterPro" id="IPR013131">
    <property type="entry name" value="Mannitol_DH_N"/>
</dbReference>
<accession>A0A344L0D7</accession>
<evidence type="ECO:0000313" key="10">
    <source>
        <dbReference type="Proteomes" id="UP000250434"/>
    </source>
</evidence>
<dbReference type="SUPFAM" id="SSF51735">
    <property type="entry name" value="NAD(P)-binding Rossmann-fold domains"/>
    <property type="match status" value="1"/>
</dbReference>
<dbReference type="Gene3D" id="3.40.50.720">
    <property type="entry name" value="NAD(P)-binding Rossmann-like Domain"/>
    <property type="match status" value="1"/>
</dbReference>
<protein>
    <recommendedName>
        <fullName evidence="3">Mannitol-1-phosphate 5-dehydrogenase</fullName>
        <ecNumber evidence="2">1.1.1.17</ecNumber>
    </recommendedName>
</protein>
<evidence type="ECO:0000256" key="5">
    <source>
        <dbReference type="ARBA" id="ARBA00023027"/>
    </source>
</evidence>
<dbReference type="PROSITE" id="PS00974">
    <property type="entry name" value="MANNITOL_DHGENASE"/>
    <property type="match status" value="1"/>
</dbReference>
<dbReference type="Pfam" id="PF01232">
    <property type="entry name" value="Mannitol_dh"/>
    <property type="match status" value="1"/>
</dbReference>
<evidence type="ECO:0000256" key="3">
    <source>
        <dbReference type="ARBA" id="ARBA00016219"/>
    </source>
</evidence>
<dbReference type="InterPro" id="IPR000669">
    <property type="entry name" value="Mannitol_DH"/>
</dbReference>
<dbReference type="EMBL" id="CP015163">
    <property type="protein sequence ID" value="AXB41511.1"/>
    <property type="molecule type" value="Genomic_DNA"/>
</dbReference>
<name>A0A344L0D7_9PSEU</name>
<evidence type="ECO:0000256" key="4">
    <source>
        <dbReference type="ARBA" id="ARBA00023002"/>
    </source>
</evidence>
<evidence type="ECO:0000313" key="9">
    <source>
        <dbReference type="EMBL" id="AXB41511.1"/>
    </source>
</evidence>
<evidence type="ECO:0000256" key="1">
    <source>
        <dbReference type="ARBA" id="ARBA00006541"/>
    </source>
</evidence>
<keyword evidence="10" id="KW-1185">Reference proteome</keyword>
<dbReference type="EC" id="1.1.1.17" evidence="2"/>
<gene>
    <name evidence="9" type="ORF">A4R43_02390</name>
</gene>
<sequence length="468" mass="49152">MVSARLFLSTLDTVAESCRPLVRPDELRPKVVHFGLGAFHRAHQAVYTEAVAASGQPWGIAAVAPRSPEPVDALRAQDGLFSVTDGRTRVVGSVVEALKMVPDAARVDELLTSPDVTVVTLTITEKGYCRDPRTGRLDLSAPEVAADLAGRPPRSVLGRLATSLANRSRSSGAPVNLVSCDNAAGNGVALKAVLTDFVAASPWPDRDAVLSWIEESVAFPSTVVDRIVPAATEADRDAAEAALGVRDEMAVVGEPYRQWVLENTFVAARPPWELDGALVVPDATPYQLMKLRLLNGAHSALAYCGLAAGCRTVSDTLATAWGEKLVRGLAAEAAPTLPVADLDVPGYVDALVERFANPAIGHRLRQIGSDGSLKIAERWFPVLRERGGAGPALATALAAWAHTTREDFGTTDPAAADLAACWADEPGDAVAVASLLRIAGGAGLAEDRALTTAVAERLPAVRAGRIDL</sequence>
<keyword evidence="4" id="KW-0560">Oxidoreductase</keyword>
<reference evidence="9 10" key="1">
    <citation type="submission" date="2016-04" db="EMBL/GenBank/DDBJ databases">
        <title>Complete genome sequence and analysis of deep-sea sediment isolate, Amycolatopsis sp. WP1.</title>
        <authorList>
            <person name="Wang H."/>
            <person name="Chen S."/>
            <person name="Wu Q."/>
        </authorList>
    </citation>
    <scope>NUCLEOTIDE SEQUENCE [LARGE SCALE GENOMIC DNA]</scope>
    <source>
        <strain evidence="9 10">WP1</strain>
    </source>
</reference>
<dbReference type="InterPro" id="IPR013118">
    <property type="entry name" value="Mannitol_DH_C"/>
</dbReference>
<evidence type="ECO:0000259" key="8">
    <source>
        <dbReference type="Pfam" id="PF08125"/>
    </source>
</evidence>
<feature type="domain" description="Mannitol dehydrogenase N-terminal" evidence="7">
    <location>
        <begin position="30"/>
        <end position="273"/>
    </location>
</feature>
<dbReference type="InterPro" id="IPR023027">
    <property type="entry name" value="Mannitol_DH_CS"/>
</dbReference>
<dbReference type="InterPro" id="IPR008927">
    <property type="entry name" value="6-PGluconate_DH-like_C_sf"/>
</dbReference>
<dbReference type="KEGG" id="aab:A4R43_02390"/>
<evidence type="ECO:0000256" key="2">
    <source>
        <dbReference type="ARBA" id="ARBA00012939"/>
    </source>
</evidence>
<dbReference type="InterPro" id="IPR013328">
    <property type="entry name" value="6PGD_dom2"/>
</dbReference>
<comment type="similarity">
    <text evidence="1">Belongs to the mannitol dehydrogenase family.</text>
</comment>
<dbReference type="SUPFAM" id="SSF48179">
    <property type="entry name" value="6-phosphogluconate dehydrogenase C-terminal domain-like"/>
    <property type="match status" value="1"/>
</dbReference>
<dbReference type="InterPro" id="IPR036291">
    <property type="entry name" value="NAD(P)-bd_dom_sf"/>
</dbReference>
<dbReference type="InterPro" id="IPR050988">
    <property type="entry name" value="Mannitol_DH/Oxidoreductase"/>
</dbReference>
<organism evidence="9 10">
    <name type="scientific">Amycolatopsis albispora</name>
    <dbReference type="NCBI Taxonomy" id="1804986"/>
    <lineage>
        <taxon>Bacteria</taxon>
        <taxon>Bacillati</taxon>
        <taxon>Actinomycetota</taxon>
        <taxon>Actinomycetes</taxon>
        <taxon>Pseudonocardiales</taxon>
        <taxon>Pseudonocardiaceae</taxon>
        <taxon>Amycolatopsis</taxon>
    </lineage>
</organism>
<dbReference type="PRINTS" id="PR00084">
    <property type="entry name" value="MTLDHDRGNASE"/>
</dbReference>
<feature type="domain" description="Mannitol dehydrogenase C-terminal" evidence="8">
    <location>
        <begin position="284"/>
        <end position="406"/>
    </location>
</feature>
<dbReference type="Pfam" id="PF08125">
    <property type="entry name" value="Mannitol_dh_C"/>
    <property type="match status" value="1"/>
</dbReference>
<keyword evidence="5" id="KW-0520">NAD</keyword>
<evidence type="ECO:0000256" key="6">
    <source>
        <dbReference type="ARBA" id="ARBA00048615"/>
    </source>
</evidence>
<dbReference type="AlphaFoldDB" id="A0A344L0D7"/>
<dbReference type="GO" id="GO:0019594">
    <property type="term" value="P:mannitol metabolic process"/>
    <property type="evidence" value="ECO:0007669"/>
    <property type="project" value="InterPro"/>
</dbReference>
<evidence type="ECO:0000259" key="7">
    <source>
        <dbReference type="Pfam" id="PF01232"/>
    </source>
</evidence>
<dbReference type="Proteomes" id="UP000250434">
    <property type="component" value="Chromosome"/>
</dbReference>